<organism evidence="1 2">
    <name type="scientific">Flavobacterium chungangense</name>
    <dbReference type="NCBI Taxonomy" id="554283"/>
    <lineage>
        <taxon>Bacteria</taxon>
        <taxon>Pseudomonadati</taxon>
        <taxon>Bacteroidota</taxon>
        <taxon>Flavobacteriia</taxon>
        <taxon>Flavobacteriales</taxon>
        <taxon>Flavobacteriaceae</taxon>
        <taxon>Flavobacterium</taxon>
    </lineage>
</organism>
<evidence type="ECO:0008006" key="3">
    <source>
        <dbReference type="Google" id="ProtNLM"/>
    </source>
</evidence>
<proteinExistence type="predicted"/>
<dbReference type="InterPro" id="IPR034122">
    <property type="entry name" value="Retropepsin-like_bacterial"/>
</dbReference>
<accession>A0A6V6ZDS4</accession>
<dbReference type="EMBL" id="CAIJDO010000348">
    <property type="protein sequence ID" value="CAD0009951.1"/>
    <property type="molecule type" value="Genomic_DNA"/>
</dbReference>
<dbReference type="Pfam" id="PF13650">
    <property type="entry name" value="Asp_protease_2"/>
    <property type="match status" value="1"/>
</dbReference>
<keyword evidence="2" id="KW-1185">Reference proteome</keyword>
<dbReference type="PROSITE" id="PS51257">
    <property type="entry name" value="PROKAR_LIPOPROTEIN"/>
    <property type="match status" value="1"/>
</dbReference>
<gene>
    <name evidence="1" type="ORF">FLACHUCJ7_04591</name>
</gene>
<name>A0A6V6ZDS4_9FLAO</name>
<evidence type="ECO:0000313" key="2">
    <source>
        <dbReference type="Proteomes" id="UP000556700"/>
    </source>
</evidence>
<comment type="caution">
    <text evidence="1">The sequence shown here is derived from an EMBL/GenBank/DDBJ whole genome shotgun (WGS) entry which is preliminary data.</text>
</comment>
<dbReference type="CDD" id="cd05483">
    <property type="entry name" value="retropepsin_like_bacteria"/>
    <property type="match status" value="1"/>
</dbReference>
<dbReference type="InterPro" id="IPR021109">
    <property type="entry name" value="Peptidase_aspartic_dom_sf"/>
</dbReference>
<evidence type="ECO:0000313" key="1">
    <source>
        <dbReference type="EMBL" id="CAD0009951.1"/>
    </source>
</evidence>
<dbReference type="AlphaFoldDB" id="A0A6V6ZDS4"/>
<reference evidence="1 2" key="1">
    <citation type="submission" date="2020-06" db="EMBL/GenBank/DDBJ databases">
        <authorList>
            <person name="Criscuolo A."/>
        </authorList>
    </citation>
    <scope>NUCLEOTIDE SEQUENCE [LARGE SCALE GENOMIC DNA]</scope>
    <source>
        <strain evidence="2">CIP 110025</strain>
    </source>
</reference>
<dbReference type="Gene3D" id="2.40.70.10">
    <property type="entry name" value="Acid Proteases"/>
    <property type="match status" value="2"/>
</dbReference>
<dbReference type="Proteomes" id="UP000556700">
    <property type="component" value="Unassembled WGS sequence"/>
</dbReference>
<dbReference type="SUPFAM" id="SSF50630">
    <property type="entry name" value="Acid proteases"/>
    <property type="match status" value="1"/>
</dbReference>
<protein>
    <recommendedName>
        <fullName evidence="3">Peptidase A2 domain-containing protein</fullName>
    </recommendedName>
</protein>
<sequence length="437" mass="50570">MTKFTIKDIMKKNQILVILTLIATFVSCTKKTTNRIVEDKLNFLLEQKNYFQLQDELFKNLDELSDDRILYYNVFINKAFGQWEKSNQEIEILLDKHQQALNDTLTVKLLDVQASNYLFLYEYKKATKIYNDILTTYKKVLDSADLENYKNTKNLFGTFSDVNQQKMHKAKDVTLKSYRNKFNHLMIPVKVDTFNEDFIFDTGANLSTISESQAKKMKLKLFEQIVDIGSSTQKDVRSKLALADSLYVGDILFENVLFIVMPDSQLTFPQINYAIKGIIGFPVINQLGEVHLHKDGKIFIPGVASKKTEQNMFFEGLNPVVRFFSKSDTLLFTFDTGAKNTELSFKYYKDHKLDVEKKGIMQTNQRGGAGGKVEVKEYMLSNFPIQIGQHKTSLDKIPVTLEEYDFNKYFDGNLGQDVFLKFNTLIINFKNMNIDFK</sequence>